<keyword evidence="4 10" id="KW-0812">Transmembrane</keyword>
<reference evidence="11 12" key="1">
    <citation type="submission" date="2024-06" db="EMBL/GenBank/DDBJ databases">
        <title>Complete genome of Phlyctema vagabunda strain 19-DSS-EL-015.</title>
        <authorList>
            <person name="Fiorenzani C."/>
        </authorList>
    </citation>
    <scope>NUCLEOTIDE SEQUENCE [LARGE SCALE GENOMIC DNA]</scope>
    <source>
        <strain evidence="11 12">19-DSS-EL-015</strain>
    </source>
</reference>
<evidence type="ECO:0000313" key="12">
    <source>
        <dbReference type="Proteomes" id="UP001629113"/>
    </source>
</evidence>
<protein>
    <recommendedName>
        <fullName evidence="3">Signal peptidase complex subunit 2</fullName>
    </recommendedName>
</protein>
<feature type="region of interest" description="Disordered" evidence="9">
    <location>
        <begin position="212"/>
        <end position="234"/>
    </location>
</feature>
<proteinExistence type="inferred from homology"/>
<evidence type="ECO:0000256" key="1">
    <source>
        <dbReference type="ARBA" id="ARBA00004477"/>
    </source>
</evidence>
<keyword evidence="12" id="KW-1185">Reference proteome</keyword>
<evidence type="ECO:0000256" key="5">
    <source>
        <dbReference type="ARBA" id="ARBA00022824"/>
    </source>
</evidence>
<keyword evidence="7 10" id="KW-0472">Membrane</keyword>
<dbReference type="PANTHER" id="PTHR13085:SF0">
    <property type="entry name" value="SIGNAL PEPTIDASE COMPLEX SUBUNIT 2"/>
    <property type="match status" value="1"/>
</dbReference>
<keyword evidence="5" id="KW-0256">Endoplasmic reticulum</keyword>
<evidence type="ECO:0000256" key="9">
    <source>
        <dbReference type="SAM" id="MobiDB-lite"/>
    </source>
</evidence>
<feature type="transmembrane region" description="Helical" evidence="10">
    <location>
        <begin position="41"/>
        <end position="59"/>
    </location>
</feature>
<dbReference type="Pfam" id="PF06703">
    <property type="entry name" value="SPC25"/>
    <property type="match status" value="1"/>
</dbReference>
<feature type="transmembrane region" description="Helical" evidence="10">
    <location>
        <begin position="71"/>
        <end position="91"/>
    </location>
</feature>
<comment type="function">
    <text evidence="8">Component of the signal peptidase complex (SPC) which catalyzes the cleavage of N-terminal signal sequences from nascent proteins as they are translocated into the lumen of the endoplasmic reticulum. Enhances the enzymatic activity of SPC and facilitates the interactions between different components of the translocation site.</text>
</comment>
<evidence type="ECO:0000313" key="11">
    <source>
        <dbReference type="EMBL" id="KAL3417581.1"/>
    </source>
</evidence>
<evidence type="ECO:0000256" key="2">
    <source>
        <dbReference type="ARBA" id="ARBA00007324"/>
    </source>
</evidence>
<comment type="similarity">
    <text evidence="2">Belongs to the SPCS2 family.</text>
</comment>
<accession>A0ABR4P2S1</accession>
<evidence type="ECO:0000256" key="6">
    <source>
        <dbReference type="ARBA" id="ARBA00022989"/>
    </source>
</evidence>
<evidence type="ECO:0000256" key="3">
    <source>
        <dbReference type="ARBA" id="ARBA00017057"/>
    </source>
</evidence>
<comment type="caution">
    <text evidence="11">The sequence shown here is derived from an EMBL/GenBank/DDBJ whole genome shotgun (WGS) entry which is preliminary data.</text>
</comment>
<sequence length="234" mass="25695">MASQEKISVHSLADLKNTSDDAIPAYLNSLKFKQSHTLTDVRLGLGYTAFSICAACFYWDYKLGFESTKQYTAFAVLLYTILNGILTFWMWGVEKGTVYTGTSPSGEKVTISTSTVKHKPTYHITVQITGKDGKAKKDIRISRPFAQWFDAKGSFVSKPFQQMFASNVEAVGMLDQKNIVRGTDEGKKVVTVAPSTASLDEKWASLLAESQPGVTGVSLDDQAPTKRTKGKKKA</sequence>
<keyword evidence="6 10" id="KW-1133">Transmembrane helix</keyword>
<dbReference type="Proteomes" id="UP001629113">
    <property type="component" value="Unassembled WGS sequence"/>
</dbReference>
<evidence type="ECO:0000256" key="8">
    <source>
        <dbReference type="ARBA" id="ARBA00045608"/>
    </source>
</evidence>
<name>A0ABR4P2S1_9HELO</name>
<dbReference type="InterPro" id="IPR009582">
    <property type="entry name" value="Spc2/SPCS2"/>
</dbReference>
<evidence type="ECO:0000256" key="10">
    <source>
        <dbReference type="SAM" id="Phobius"/>
    </source>
</evidence>
<evidence type="ECO:0000256" key="4">
    <source>
        <dbReference type="ARBA" id="ARBA00022692"/>
    </source>
</evidence>
<organism evidence="11 12">
    <name type="scientific">Phlyctema vagabunda</name>
    <dbReference type="NCBI Taxonomy" id="108571"/>
    <lineage>
        <taxon>Eukaryota</taxon>
        <taxon>Fungi</taxon>
        <taxon>Dikarya</taxon>
        <taxon>Ascomycota</taxon>
        <taxon>Pezizomycotina</taxon>
        <taxon>Leotiomycetes</taxon>
        <taxon>Helotiales</taxon>
        <taxon>Dermateaceae</taxon>
        <taxon>Phlyctema</taxon>
    </lineage>
</organism>
<comment type="subcellular location">
    <subcellularLocation>
        <location evidence="1">Endoplasmic reticulum membrane</location>
        <topology evidence="1">Multi-pass membrane protein</topology>
    </subcellularLocation>
</comment>
<dbReference type="PANTHER" id="PTHR13085">
    <property type="entry name" value="MICROSOMAL SIGNAL PEPTIDASE 25 KDA SUBUNIT"/>
    <property type="match status" value="1"/>
</dbReference>
<evidence type="ECO:0000256" key="7">
    <source>
        <dbReference type="ARBA" id="ARBA00023136"/>
    </source>
</evidence>
<dbReference type="EMBL" id="JBFCZG010000010">
    <property type="protein sequence ID" value="KAL3417581.1"/>
    <property type="molecule type" value="Genomic_DNA"/>
</dbReference>
<gene>
    <name evidence="11" type="ORF">PVAG01_10591</name>
</gene>